<evidence type="ECO:0000313" key="1">
    <source>
        <dbReference type="EMBL" id="RKG35157.1"/>
    </source>
</evidence>
<keyword evidence="2" id="KW-1185">Reference proteome</keyword>
<comment type="caution">
    <text evidence="1">The sequence shown here is derived from an EMBL/GenBank/DDBJ whole genome shotgun (WGS) entry which is preliminary data.</text>
</comment>
<gene>
    <name evidence="1" type="ORF">D7V21_05080</name>
</gene>
<protein>
    <submittedName>
        <fullName evidence="1">Essential recombination function protein</fullName>
    </submittedName>
</protein>
<dbReference type="AlphaFoldDB" id="A0A3A8EJS4"/>
<proteinExistence type="predicted"/>
<reference evidence="1 2" key="1">
    <citation type="submission" date="2018-09" db="EMBL/GenBank/DDBJ databases">
        <title>The draft genome of Acinetobacter spp. strains.</title>
        <authorList>
            <person name="Qin J."/>
            <person name="Feng Y."/>
            <person name="Zong Z."/>
        </authorList>
    </citation>
    <scope>NUCLEOTIDE SEQUENCE [LARGE SCALE GENOMIC DNA]</scope>
    <source>
        <strain evidence="1 2">WCHAc060096</strain>
    </source>
</reference>
<organism evidence="1 2">
    <name type="scientific">Acinetobacter guerrae</name>
    <dbReference type="NCBI Taxonomy" id="1843371"/>
    <lineage>
        <taxon>Bacteria</taxon>
        <taxon>Pseudomonadati</taxon>
        <taxon>Pseudomonadota</taxon>
        <taxon>Gammaproteobacteria</taxon>
        <taxon>Moraxellales</taxon>
        <taxon>Moraxellaceae</taxon>
        <taxon>Acinetobacter</taxon>
    </lineage>
</organism>
<accession>A0A3A8EJS4</accession>
<dbReference type="RefSeq" id="WP_120369443.1">
    <property type="nucleotide sequence ID" value="NZ_RAXU01000004.1"/>
</dbReference>
<evidence type="ECO:0000313" key="2">
    <source>
        <dbReference type="Proteomes" id="UP000269001"/>
    </source>
</evidence>
<dbReference type="Proteomes" id="UP000269001">
    <property type="component" value="Unassembled WGS sequence"/>
</dbReference>
<dbReference type="InterPro" id="IPR007499">
    <property type="entry name" value="ERF_bacteria_virus"/>
</dbReference>
<sequence length="195" mass="21154">MNAQVNSINTTNALVEIQHELKAPKDKFNSFGKYHYRSCESILEALKPLLVKYGCTLVLTDESKELCGIPVVIATAKFTDSNGKETVVKAEAGVEVSKKGMDIAQTFGTSSSYARKYALNGLFLIDDSKDADTDEYINQTNNSKSQTVNKRNITAEGFNAACGAVESGQCTADKVIMQYALSPEQIKHVKSLGVA</sequence>
<dbReference type="Pfam" id="PF04404">
    <property type="entry name" value="ERF"/>
    <property type="match status" value="1"/>
</dbReference>
<dbReference type="EMBL" id="RAXU01000004">
    <property type="protein sequence ID" value="RKG35157.1"/>
    <property type="molecule type" value="Genomic_DNA"/>
</dbReference>
<name>A0A3A8EJS4_9GAMM</name>